<dbReference type="eggNOG" id="ENOG50310FZ">
    <property type="taxonomic scope" value="Bacteria"/>
</dbReference>
<name>D8IYD7_HERSS</name>
<dbReference type="Proteomes" id="UP000000329">
    <property type="component" value="Chromosome"/>
</dbReference>
<reference evidence="2 3" key="1">
    <citation type="submission" date="2010-04" db="EMBL/GenBank/DDBJ databases">
        <title>The genome of Herbaspirillum seropedicae SmR1, an endophytic, nitrogen-fixing, plant-growth promoting beta-Proteobacteria.</title>
        <authorList>
            <person name="Pedrosa F.O."/>
            <person name="Monteiro R.A."/>
            <person name="Wassem R."/>
            <person name="Cruz L.M."/>
            <person name="Ayub R.A."/>
            <person name="Colauto N.B."/>
            <person name="Fernandez M.A."/>
            <person name="Fungaro M.H.P."/>
            <person name="Grisard E.C."/>
            <person name="Hungria M."/>
            <person name="Madeira H.M.F."/>
            <person name="Nodari R.O."/>
            <person name="Osaku C.A."/>
            <person name="Petzl-Erler M.L."/>
            <person name="Terenzi H."/>
            <person name="Vieira L.G.E."/>
            <person name="Almeida M.I.M."/>
            <person name="Alves L.R."/>
            <person name="Arantes O.M.N."/>
            <person name="Balsanelli E."/>
            <person name="Barcellos F.G."/>
            <person name="Baura V.A."/>
            <person name="Binde D.R."/>
            <person name="Campo R.J."/>
            <person name="Chubatsu L.S."/>
            <person name="Chueire L.M.O."/>
            <person name="Ciferri R.R."/>
            <person name="Correa L.C."/>
            <person name="da Conceicao Silva J.L."/>
            <person name="Dabul A.N.G."/>
            <person name="Dambros B.P."/>
            <person name="Faoro H."/>
            <person name="Favetti A."/>
            <person name="Friedermann G."/>
            <person name="Furlaneto M.C."/>
            <person name="Gasques L.S."/>
            <person name="Gimenes C.C.T."/>
            <person name="Gioppo N.M.R."/>
            <person name="Glienke-Blanco C."/>
            <person name="Godoy L.P."/>
            <person name="Guerra M.P."/>
            <person name="Karp S."/>
            <person name="Kava-Cordeiro V."/>
            <person name="Margarido V.P."/>
            <person name="Mathioni S.M."/>
            <person name="Menck-Soares M.A."/>
            <person name="Murace N.K."/>
            <person name="Nicolas M.F."/>
            <person name="Oliveira C.E.C."/>
            <person name="Pagnan N.A.B."/>
            <person name="Pamphile J.A."/>
            <person name="Patussi E.V."/>
            <person name="Pereira L.F.P."/>
            <person name="Pereira-Ferrari L."/>
            <person name="Pinto F.G.S."/>
            <person name="Precoma C."/>
            <person name="Prioli A.J."/>
            <person name="Prioli S.M.A.P."/>
            <person name="Raittz R.T."/>
            <person name="Ramos H.J.O."/>
            <person name="Ribeiro E.M.S.F."/>
            <person name="Rigo L.U."/>
            <person name="Rocha C.L.M.S.C."/>
            <person name="Rocha S.N."/>
            <person name="Santos K."/>
            <person name="Satori D."/>
            <person name="Silva A.G."/>
            <person name="Simao R.C.G."/>
            <person name="Soares M.A.M."/>
            <person name="Souza E.M."/>
            <person name="Steffens M.B.R."/>
            <person name="Steindel M."/>
            <person name="Tadra-Sfeir M.Z."/>
            <person name="Takahashi E.K."/>
            <person name="Torres R.A."/>
            <person name="Valle J.S."/>
            <person name="Vernal J.I."/>
            <person name="Vilas-Boas L.A."/>
            <person name="Watanabe M.A.E."/>
            <person name="Weiss V.A."/>
            <person name="Yates M.A."/>
            <person name="Souza E.M."/>
        </authorList>
    </citation>
    <scope>NUCLEOTIDE SEQUENCE [LARGE SCALE GENOMIC DNA]</scope>
    <source>
        <strain evidence="2 3">SmR1</strain>
    </source>
</reference>
<dbReference type="EMBL" id="CP002039">
    <property type="protein sequence ID" value="ADJ62097.1"/>
    <property type="molecule type" value="Genomic_DNA"/>
</dbReference>
<evidence type="ECO:0000313" key="3">
    <source>
        <dbReference type="Proteomes" id="UP000000329"/>
    </source>
</evidence>
<protein>
    <submittedName>
        <fullName evidence="2">Uncharacterized protein</fullName>
    </submittedName>
</protein>
<dbReference type="GeneID" id="29389731"/>
<dbReference type="RefSeq" id="WP_013232615.1">
    <property type="nucleotide sequence ID" value="NC_014323.1"/>
</dbReference>
<dbReference type="Pfam" id="PF19940">
    <property type="entry name" value="DUF6402"/>
    <property type="match status" value="1"/>
</dbReference>
<sequence length="406" mass="46252">MADVKKAPYYHLQKGLFGSKLKEFSAIRGCIPLNTPRGIAIDRAAPGVKPPPPIPTATAEKTQERSAPPQDIQNPKASQQKKKAQPEQLEVEVCDNPPIFDLQDVPVAMDNLGWTVSAKLARRWFSGPAHIYDNNPKSIQPINDTDVTLEWVLKFGIVKKKYEELLSKDIYNAAAVDSAKQKILTRIRKRFSEERTNDLSFNTSQSLTDLLQFHIDWQFQLSSLSDGDTFDGFTLTDLTGALANFNIYVAVGSVDISGEKYFRYEKSKSLYCLDAVGTITHVYAYVKDNYSFNGEQYLGHWNRHGIIIAPGTWLIGSNKPKRDLDIDIWVKAINKPVDTRRSFFANFRESDVYFPVFNADYNRWREKHDRGQDFMIYSKPVYLKLKKPIVFKLGEICRLEPLNSLA</sequence>
<feature type="region of interest" description="Disordered" evidence="1">
    <location>
        <begin position="42"/>
        <end position="89"/>
    </location>
</feature>
<dbReference type="InterPro" id="IPR045646">
    <property type="entry name" value="DUF6402"/>
</dbReference>
<dbReference type="HOGENOM" id="CLU_050206_0_0_4"/>
<gene>
    <name evidence="2" type="ordered locus">Hsero_0578</name>
</gene>
<organism evidence="2 3">
    <name type="scientific">Herbaspirillum seropedicae (strain SmR1)</name>
    <dbReference type="NCBI Taxonomy" id="757424"/>
    <lineage>
        <taxon>Bacteria</taxon>
        <taxon>Pseudomonadati</taxon>
        <taxon>Pseudomonadota</taxon>
        <taxon>Betaproteobacteria</taxon>
        <taxon>Burkholderiales</taxon>
        <taxon>Oxalobacteraceae</taxon>
        <taxon>Herbaspirillum</taxon>
    </lineage>
</organism>
<evidence type="ECO:0000313" key="2">
    <source>
        <dbReference type="EMBL" id="ADJ62097.1"/>
    </source>
</evidence>
<proteinExistence type="predicted"/>
<dbReference type="KEGG" id="hse:Hsero_0578"/>
<accession>D8IYD7</accession>
<dbReference type="AlphaFoldDB" id="D8IYD7"/>
<evidence type="ECO:0000256" key="1">
    <source>
        <dbReference type="SAM" id="MobiDB-lite"/>
    </source>
</evidence>
<keyword evidence="3" id="KW-1185">Reference proteome</keyword>